<comment type="catalytic activity">
    <reaction evidence="4">
        <text>(R)-pantoate + NADP(+) = 2-dehydropantoate + NADPH + H(+)</text>
        <dbReference type="Rhea" id="RHEA:16233"/>
        <dbReference type="ChEBI" id="CHEBI:11561"/>
        <dbReference type="ChEBI" id="CHEBI:15378"/>
        <dbReference type="ChEBI" id="CHEBI:15980"/>
        <dbReference type="ChEBI" id="CHEBI:57783"/>
        <dbReference type="ChEBI" id="CHEBI:58349"/>
        <dbReference type="EC" id="1.1.1.169"/>
    </reaction>
</comment>
<gene>
    <name evidence="7" type="ORF">M501DRAFT_862764</name>
</gene>
<dbReference type="AlphaFoldDB" id="A0A9P4VQD3"/>
<keyword evidence="8" id="KW-1185">Reference proteome</keyword>
<evidence type="ECO:0000259" key="5">
    <source>
        <dbReference type="Pfam" id="PF02558"/>
    </source>
</evidence>
<evidence type="ECO:0000256" key="1">
    <source>
        <dbReference type="ARBA" id="ARBA00007870"/>
    </source>
</evidence>
<dbReference type="NCBIfam" id="TIGR00745">
    <property type="entry name" value="apbA_panE"/>
    <property type="match status" value="1"/>
</dbReference>
<dbReference type="EMBL" id="MU006097">
    <property type="protein sequence ID" value="KAF2838200.1"/>
    <property type="molecule type" value="Genomic_DNA"/>
</dbReference>
<accession>A0A9P4VQD3</accession>
<dbReference type="EC" id="1.1.1.169" evidence="4"/>
<dbReference type="Pfam" id="PF08546">
    <property type="entry name" value="ApbA_C"/>
    <property type="match status" value="1"/>
</dbReference>
<dbReference type="InterPro" id="IPR013332">
    <property type="entry name" value="KPR_N"/>
</dbReference>
<comment type="similarity">
    <text evidence="1 4">Belongs to the ketopantoate reductase family.</text>
</comment>
<evidence type="ECO:0000259" key="6">
    <source>
        <dbReference type="Pfam" id="PF08546"/>
    </source>
</evidence>
<dbReference type="Proteomes" id="UP000799429">
    <property type="component" value="Unassembled WGS sequence"/>
</dbReference>
<dbReference type="OrthoDB" id="3609at2759"/>
<feature type="domain" description="Ketopantoate reductase C-terminal" evidence="6">
    <location>
        <begin position="189"/>
        <end position="317"/>
    </location>
</feature>
<dbReference type="GO" id="GO:0008677">
    <property type="term" value="F:2-dehydropantoate 2-reductase activity"/>
    <property type="evidence" value="ECO:0007669"/>
    <property type="project" value="UniProtKB-EC"/>
</dbReference>
<dbReference type="InterPro" id="IPR036291">
    <property type="entry name" value="NAD(P)-bd_dom_sf"/>
</dbReference>
<proteinExistence type="inferred from homology"/>
<dbReference type="InterPro" id="IPR013752">
    <property type="entry name" value="KPA_reductase"/>
</dbReference>
<dbReference type="FunFam" id="1.10.1040.10:FF:000017">
    <property type="entry name" value="2-dehydropantoate 2-reductase"/>
    <property type="match status" value="1"/>
</dbReference>
<evidence type="ECO:0000256" key="3">
    <source>
        <dbReference type="ARBA" id="ARBA00023002"/>
    </source>
</evidence>
<dbReference type="SUPFAM" id="SSF51735">
    <property type="entry name" value="NAD(P)-binding Rossmann-fold domains"/>
    <property type="match status" value="1"/>
</dbReference>
<dbReference type="GO" id="GO:0005737">
    <property type="term" value="C:cytoplasm"/>
    <property type="evidence" value="ECO:0007669"/>
    <property type="project" value="TreeGrafter"/>
</dbReference>
<dbReference type="SUPFAM" id="SSF48179">
    <property type="entry name" value="6-phosphogluconate dehydrogenase C-terminal domain-like"/>
    <property type="match status" value="1"/>
</dbReference>
<evidence type="ECO:0000256" key="2">
    <source>
        <dbReference type="ARBA" id="ARBA00022857"/>
    </source>
</evidence>
<evidence type="ECO:0000313" key="8">
    <source>
        <dbReference type="Proteomes" id="UP000799429"/>
    </source>
</evidence>
<comment type="caution">
    <text evidence="7">The sequence shown here is derived from an EMBL/GenBank/DDBJ whole genome shotgun (WGS) entry which is preliminary data.</text>
</comment>
<dbReference type="GO" id="GO:0015940">
    <property type="term" value="P:pantothenate biosynthetic process"/>
    <property type="evidence" value="ECO:0007669"/>
    <property type="project" value="InterPro"/>
</dbReference>
<dbReference type="InterPro" id="IPR003710">
    <property type="entry name" value="ApbA"/>
</dbReference>
<dbReference type="Gene3D" id="1.10.1040.10">
    <property type="entry name" value="N-(1-d-carboxylethyl)-l-norvaline Dehydrogenase, domain 2"/>
    <property type="match status" value="1"/>
</dbReference>
<dbReference type="InterPro" id="IPR008927">
    <property type="entry name" value="6-PGluconate_DH-like_C_sf"/>
</dbReference>
<dbReference type="InterPro" id="IPR013328">
    <property type="entry name" value="6PGD_dom2"/>
</dbReference>
<dbReference type="InterPro" id="IPR051402">
    <property type="entry name" value="KPR-Related"/>
</dbReference>
<dbReference type="Gene3D" id="3.40.50.720">
    <property type="entry name" value="NAD(P)-binding Rossmann-like Domain"/>
    <property type="match status" value="1"/>
</dbReference>
<name>A0A9P4VQD3_9PEZI</name>
<organism evidence="7 8">
    <name type="scientific">Patellaria atrata CBS 101060</name>
    <dbReference type="NCBI Taxonomy" id="1346257"/>
    <lineage>
        <taxon>Eukaryota</taxon>
        <taxon>Fungi</taxon>
        <taxon>Dikarya</taxon>
        <taxon>Ascomycota</taxon>
        <taxon>Pezizomycotina</taxon>
        <taxon>Dothideomycetes</taxon>
        <taxon>Dothideomycetes incertae sedis</taxon>
        <taxon>Patellariales</taxon>
        <taxon>Patellariaceae</taxon>
        <taxon>Patellaria</taxon>
    </lineage>
</organism>
<evidence type="ECO:0000313" key="7">
    <source>
        <dbReference type="EMBL" id="KAF2838200.1"/>
    </source>
</evidence>
<keyword evidence="2 4" id="KW-0521">NADP</keyword>
<keyword evidence="3 4" id="KW-0560">Oxidoreductase</keyword>
<dbReference type="PANTHER" id="PTHR21708:SF30">
    <property type="entry name" value="2-DEHYDROPANTOATE 2-REDUCTASE-RELATED"/>
    <property type="match status" value="1"/>
</dbReference>
<protein>
    <recommendedName>
        <fullName evidence="4">2-dehydropantoate 2-reductase</fullName>
        <ecNumber evidence="4">1.1.1.169</ecNumber>
    </recommendedName>
    <alternativeName>
        <fullName evidence="4">Ketopantoate reductase</fullName>
    </alternativeName>
</protein>
<sequence>MMPRVLIFGTGGIGSAYTYALTQAGADVTAVCRSNYEAVKARGLAIDSIVWGHDLHVHPNVARTCLEAAQALPEGEIYDYIVVTSKAFPASKPSTADNIKPAVGKGTTIVIIQNGIRIEQEYSAAFPDNPIISCVVYLPVTQTEPGIIKMLNLELLEMGSYPQGRFPEAPQAFAELLGKGNATAKVYEDIQPRRWSKLLVNCAWNPICALTLGSDVEFLTSSKGAEDFVFSVMMEVVAIAKTLGYGELVNEKEARRQLDRAVARVQSNLGYEASMLADVRNGRRMEVEAILGGVVKIGKEKGVVVEKLSALYTLATALDSNIQRCRKD</sequence>
<dbReference type="PANTHER" id="PTHR21708">
    <property type="entry name" value="PROBABLE 2-DEHYDROPANTOATE 2-REDUCTASE"/>
    <property type="match status" value="1"/>
</dbReference>
<reference evidence="7" key="1">
    <citation type="journal article" date="2020" name="Stud. Mycol.">
        <title>101 Dothideomycetes genomes: a test case for predicting lifestyles and emergence of pathogens.</title>
        <authorList>
            <person name="Haridas S."/>
            <person name="Albert R."/>
            <person name="Binder M."/>
            <person name="Bloem J."/>
            <person name="Labutti K."/>
            <person name="Salamov A."/>
            <person name="Andreopoulos B."/>
            <person name="Baker S."/>
            <person name="Barry K."/>
            <person name="Bills G."/>
            <person name="Bluhm B."/>
            <person name="Cannon C."/>
            <person name="Castanera R."/>
            <person name="Culley D."/>
            <person name="Daum C."/>
            <person name="Ezra D."/>
            <person name="Gonzalez J."/>
            <person name="Henrissat B."/>
            <person name="Kuo A."/>
            <person name="Liang C."/>
            <person name="Lipzen A."/>
            <person name="Lutzoni F."/>
            <person name="Magnuson J."/>
            <person name="Mondo S."/>
            <person name="Nolan M."/>
            <person name="Ohm R."/>
            <person name="Pangilinan J."/>
            <person name="Park H.-J."/>
            <person name="Ramirez L."/>
            <person name="Alfaro M."/>
            <person name="Sun H."/>
            <person name="Tritt A."/>
            <person name="Yoshinaga Y."/>
            <person name="Zwiers L.-H."/>
            <person name="Turgeon B."/>
            <person name="Goodwin S."/>
            <person name="Spatafora J."/>
            <person name="Crous P."/>
            <person name="Grigoriev I."/>
        </authorList>
    </citation>
    <scope>NUCLEOTIDE SEQUENCE</scope>
    <source>
        <strain evidence="7">CBS 101060</strain>
    </source>
</reference>
<feature type="domain" description="Ketopantoate reductase N-terminal" evidence="5">
    <location>
        <begin position="5"/>
        <end position="162"/>
    </location>
</feature>
<comment type="function">
    <text evidence="4">Catalyzes the NADPH-dependent reduction of ketopantoate into pantoic acid.</text>
</comment>
<dbReference type="Pfam" id="PF02558">
    <property type="entry name" value="ApbA"/>
    <property type="match status" value="1"/>
</dbReference>
<evidence type="ECO:0000256" key="4">
    <source>
        <dbReference type="RuleBase" id="RU362068"/>
    </source>
</evidence>